<dbReference type="NCBIfam" id="TIGR00614">
    <property type="entry name" value="recQ_fam"/>
    <property type="match status" value="1"/>
</dbReference>
<evidence type="ECO:0000256" key="2">
    <source>
        <dbReference type="ARBA" id="ARBA00022723"/>
    </source>
</evidence>
<keyword evidence="17" id="KW-1185">Reference proteome</keyword>
<dbReference type="GO" id="GO:0030894">
    <property type="term" value="C:replisome"/>
    <property type="evidence" value="ECO:0007669"/>
    <property type="project" value="TreeGrafter"/>
</dbReference>
<dbReference type="InterPro" id="IPR032284">
    <property type="entry name" value="RecQ_Zn-bd"/>
</dbReference>
<dbReference type="InterPro" id="IPR014001">
    <property type="entry name" value="Helicase_ATP-bd"/>
</dbReference>
<protein>
    <recommendedName>
        <fullName evidence="11">ATP-dependent DNA helicase RecQ</fullName>
        <ecNumber evidence="10">5.6.2.4</ecNumber>
    </recommendedName>
    <alternativeName>
        <fullName evidence="12">DNA 3'-5' helicase RecQ</fullName>
    </alternativeName>
</protein>
<comment type="similarity">
    <text evidence="1">Belongs to the helicase family. RecQ subfamily.</text>
</comment>
<evidence type="ECO:0000259" key="15">
    <source>
        <dbReference type="PROSITE" id="PS51194"/>
    </source>
</evidence>
<dbReference type="InterPro" id="IPR002464">
    <property type="entry name" value="DNA/RNA_helicase_DEAH_CS"/>
</dbReference>
<dbReference type="InterPro" id="IPR036388">
    <property type="entry name" value="WH-like_DNA-bd_sf"/>
</dbReference>
<dbReference type="Pfam" id="PF16124">
    <property type="entry name" value="RecQ_Zn_bind"/>
    <property type="match status" value="1"/>
</dbReference>
<feature type="region of interest" description="Disordered" evidence="13">
    <location>
        <begin position="1"/>
        <end position="21"/>
    </location>
</feature>
<dbReference type="AlphaFoldDB" id="A0A346XRL6"/>
<evidence type="ECO:0000313" key="16">
    <source>
        <dbReference type="EMBL" id="AXV04863.1"/>
    </source>
</evidence>
<organism evidence="16 17">
    <name type="scientific">Euzebya pacifica</name>
    <dbReference type="NCBI Taxonomy" id="1608957"/>
    <lineage>
        <taxon>Bacteria</taxon>
        <taxon>Bacillati</taxon>
        <taxon>Actinomycetota</taxon>
        <taxon>Nitriliruptoria</taxon>
        <taxon>Euzebyales</taxon>
    </lineage>
</organism>
<evidence type="ECO:0000256" key="11">
    <source>
        <dbReference type="ARBA" id="ARBA00044535"/>
    </source>
</evidence>
<dbReference type="PROSITE" id="PS51194">
    <property type="entry name" value="HELICASE_CTER"/>
    <property type="match status" value="1"/>
</dbReference>
<dbReference type="Pfam" id="PF00270">
    <property type="entry name" value="DEAD"/>
    <property type="match status" value="1"/>
</dbReference>
<feature type="domain" description="Helicase ATP-binding" evidence="14">
    <location>
        <begin position="51"/>
        <end position="219"/>
    </location>
</feature>
<dbReference type="PANTHER" id="PTHR13710">
    <property type="entry name" value="DNA HELICASE RECQ FAMILY MEMBER"/>
    <property type="match status" value="1"/>
</dbReference>
<dbReference type="InterPro" id="IPR011545">
    <property type="entry name" value="DEAD/DEAH_box_helicase_dom"/>
</dbReference>
<dbReference type="InterPro" id="IPR004589">
    <property type="entry name" value="DNA_helicase_ATP-dep_RecQ"/>
</dbReference>
<comment type="catalytic activity">
    <reaction evidence="9">
        <text>Couples ATP hydrolysis with the unwinding of duplex DNA by translocating in the 3'-5' direction.</text>
        <dbReference type="EC" id="5.6.2.4"/>
    </reaction>
</comment>
<evidence type="ECO:0000256" key="9">
    <source>
        <dbReference type="ARBA" id="ARBA00034617"/>
    </source>
</evidence>
<proteinExistence type="inferred from homology"/>
<dbReference type="Gene3D" id="3.40.50.300">
    <property type="entry name" value="P-loop containing nucleotide triphosphate hydrolases"/>
    <property type="match status" value="2"/>
</dbReference>
<reference evidence="16 17" key="1">
    <citation type="submission" date="2018-09" db="EMBL/GenBank/DDBJ databases">
        <title>Complete genome sequence of Euzebya sp. DY32-46 isolated from seawater of Pacific Ocean.</title>
        <authorList>
            <person name="Xu L."/>
            <person name="Wu Y.-H."/>
            <person name="Xu X.-W."/>
        </authorList>
    </citation>
    <scope>NUCLEOTIDE SEQUENCE [LARGE SCALE GENOMIC DNA]</scope>
    <source>
        <strain evidence="16 17">DY32-46</strain>
    </source>
</reference>
<dbReference type="EMBL" id="CP031165">
    <property type="protein sequence ID" value="AXV04863.1"/>
    <property type="molecule type" value="Genomic_DNA"/>
</dbReference>
<dbReference type="PANTHER" id="PTHR13710:SF105">
    <property type="entry name" value="ATP-DEPENDENT DNA HELICASE Q1"/>
    <property type="match status" value="1"/>
</dbReference>
<dbReference type="EC" id="5.6.2.4" evidence="10"/>
<dbReference type="PROSITE" id="PS51192">
    <property type="entry name" value="HELICASE_ATP_BIND_1"/>
    <property type="match status" value="1"/>
</dbReference>
<dbReference type="Proteomes" id="UP000264006">
    <property type="component" value="Chromosome"/>
</dbReference>
<dbReference type="PROSITE" id="PS00690">
    <property type="entry name" value="DEAH_ATP_HELICASE"/>
    <property type="match status" value="1"/>
</dbReference>
<keyword evidence="3" id="KW-0547">Nucleotide-binding</keyword>
<evidence type="ECO:0000256" key="7">
    <source>
        <dbReference type="ARBA" id="ARBA00023125"/>
    </source>
</evidence>
<keyword evidence="8" id="KW-0413">Isomerase</keyword>
<dbReference type="GO" id="GO:0043590">
    <property type="term" value="C:bacterial nucleoid"/>
    <property type="evidence" value="ECO:0007669"/>
    <property type="project" value="TreeGrafter"/>
</dbReference>
<gene>
    <name evidence="16" type="ORF">DVS28_a0155</name>
</gene>
<keyword evidence="6" id="KW-0067">ATP-binding</keyword>
<dbReference type="GO" id="GO:0016787">
    <property type="term" value="F:hydrolase activity"/>
    <property type="evidence" value="ECO:0007669"/>
    <property type="project" value="UniProtKB-KW"/>
</dbReference>
<evidence type="ECO:0000256" key="5">
    <source>
        <dbReference type="ARBA" id="ARBA00022806"/>
    </source>
</evidence>
<dbReference type="KEGG" id="euz:DVS28_a0155"/>
<keyword evidence="5 16" id="KW-0347">Helicase</keyword>
<feature type="domain" description="Helicase C-terminal" evidence="15">
    <location>
        <begin position="243"/>
        <end position="392"/>
    </location>
</feature>
<evidence type="ECO:0000256" key="13">
    <source>
        <dbReference type="SAM" id="MobiDB-lite"/>
    </source>
</evidence>
<accession>A0A346XRL6</accession>
<dbReference type="SUPFAM" id="SSF52540">
    <property type="entry name" value="P-loop containing nucleoside triphosphate hydrolases"/>
    <property type="match status" value="1"/>
</dbReference>
<dbReference type="Gene3D" id="1.10.10.10">
    <property type="entry name" value="Winged helix-like DNA-binding domain superfamily/Winged helix DNA-binding domain"/>
    <property type="match status" value="1"/>
</dbReference>
<dbReference type="GO" id="GO:0006310">
    <property type="term" value="P:DNA recombination"/>
    <property type="evidence" value="ECO:0007669"/>
    <property type="project" value="InterPro"/>
</dbReference>
<sequence>MSDNHAADERTADQTADDHVPADEERELLLEAVARAALGHDELRPGQAEAASAVVAGRDVLAVMPTGSGKSAIYQLAGSLASGTVIVISPLLALQRDQIAALDGRMGGARALNSTLTTKEHRELLDAAEAGEVRFLLMAPEQLANPDTLSRLAEIGVALMVVDEAHCIASWGHDFRPEYLMLGERRHALGDPPVLALTATASPPVRREIAEELRMEDPVVVTAGVLRPNIRLEVVDTAERDRAFDLAVEQAERLDGTGIVYVPTRAGAADMAARIDRPDRPAVAYHAGLSRDEREDVERRFSSGEHMVVVATTAFGMGIDRPDVRFVVHHQAPDSLDSYYQELGRAGRDGEPADAVLVRTVADGSARAFQGGTTVVERSTFDRVVRGVSAIDQPVEVEAIRDDLGLPRTHLMIVVEHLSRLDAVHVDHEGQLSWTDGTDPEDAVERAHGLHERDQSLSRSARQMLAQYLDTSSCRWRFIASYFGADIDGDCGRCDVCERPGHAEAHPSEADPAHGFRTGQEVRHRSFGEGIVEGVDGDRLTVVFDEVGHRSLSAKVLADNDLLVGPAD</sequence>
<dbReference type="GO" id="GO:0005524">
    <property type="term" value="F:ATP binding"/>
    <property type="evidence" value="ECO:0007669"/>
    <property type="project" value="UniProtKB-KW"/>
</dbReference>
<dbReference type="GO" id="GO:0009378">
    <property type="term" value="F:four-way junction helicase activity"/>
    <property type="evidence" value="ECO:0007669"/>
    <property type="project" value="TreeGrafter"/>
</dbReference>
<dbReference type="RefSeq" id="WP_164709746.1">
    <property type="nucleotide sequence ID" value="NZ_CP031165.1"/>
</dbReference>
<dbReference type="SMART" id="SM00490">
    <property type="entry name" value="HELICc"/>
    <property type="match status" value="1"/>
</dbReference>
<dbReference type="CDD" id="cd17920">
    <property type="entry name" value="DEXHc_RecQ"/>
    <property type="match status" value="1"/>
</dbReference>
<keyword evidence="7" id="KW-0238">DNA-binding</keyword>
<dbReference type="InterPro" id="IPR027417">
    <property type="entry name" value="P-loop_NTPase"/>
</dbReference>
<dbReference type="GO" id="GO:0046872">
    <property type="term" value="F:metal ion binding"/>
    <property type="evidence" value="ECO:0007669"/>
    <property type="project" value="UniProtKB-KW"/>
</dbReference>
<evidence type="ECO:0000256" key="12">
    <source>
        <dbReference type="ARBA" id="ARBA00044550"/>
    </source>
</evidence>
<evidence type="ECO:0000256" key="1">
    <source>
        <dbReference type="ARBA" id="ARBA00005446"/>
    </source>
</evidence>
<evidence type="ECO:0000256" key="4">
    <source>
        <dbReference type="ARBA" id="ARBA00022801"/>
    </source>
</evidence>
<dbReference type="InterPro" id="IPR001650">
    <property type="entry name" value="Helicase_C-like"/>
</dbReference>
<evidence type="ECO:0000256" key="3">
    <source>
        <dbReference type="ARBA" id="ARBA00022741"/>
    </source>
</evidence>
<evidence type="ECO:0000256" key="10">
    <source>
        <dbReference type="ARBA" id="ARBA00034808"/>
    </source>
</evidence>
<dbReference type="SMART" id="SM00487">
    <property type="entry name" value="DEXDc"/>
    <property type="match status" value="1"/>
</dbReference>
<evidence type="ECO:0000313" key="17">
    <source>
        <dbReference type="Proteomes" id="UP000264006"/>
    </source>
</evidence>
<dbReference type="GO" id="GO:0005737">
    <property type="term" value="C:cytoplasm"/>
    <property type="evidence" value="ECO:0007669"/>
    <property type="project" value="TreeGrafter"/>
</dbReference>
<dbReference type="GO" id="GO:0006281">
    <property type="term" value="P:DNA repair"/>
    <property type="evidence" value="ECO:0007669"/>
    <property type="project" value="TreeGrafter"/>
</dbReference>
<name>A0A346XRL6_9ACTN</name>
<keyword evidence="4" id="KW-0378">Hydrolase</keyword>
<dbReference type="GO" id="GO:0043138">
    <property type="term" value="F:3'-5' DNA helicase activity"/>
    <property type="evidence" value="ECO:0007669"/>
    <property type="project" value="UniProtKB-EC"/>
</dbReference>
<dbReference type="GO" id="GO:0003677">
    <property type="term" value="F:DNA binding"/>
    <property type="evidence" value="ECO:0007669"/>
    <property type="project" value="UniProtKB-KW"/>
</dbReference>
<evidence type="ECO:0000256" key="6">
    <source>
        <dbReference type="ARBA" id="ARBA00022840"/>
    </source>
</evidence>
<evidence type="ECO:0000256" key="8">
    <source>
        <dbReference type="ARBA" id="ARBA00023235"/>
    </source>
</evidence>
<dbReference type="Pfam" id="PF00271">
    <property type="entry name" value="Helicase_C"/>
    <property type="match status" value="1"/>
</dbReference>
<evidence type="ECO:0000259" key="14">
    <source>
        <dbReference type="PROSITE" id="PS51192"/>
    </source>
</evidence>
<keyword evidence="2" id="KW-0479">Metal-binding</keyword>